<dbReference type="Pfam" id="PF08544">
    <property type="entry name" value="GHMP_kinases_C"/>
    <property type="match status" value="1"/>
</dbReference>
<dbReference type="InterPro" id="IPR005917">
    <property type="entry name" value="Pmev_kinase_bact"/>
</dbReference>
<dbReference type="Proteomes" id="UP001238155">
    <property type="component" value="Chromosome"/>
</dbReference>
<comment type="pathway">
    <text evidence="1">Isoprenoid biosynthesis; isopentenyl diphosphate biosynthesis via mevalonate pathway; isopentenyl diphosphate from (R)-mevalonate: step 2/3.</text>
</comment>
<sequence length="359" mass="39484">MPTVKAPGKLYIAGEYAVVEPGQPAILIAVDQFVYATISQAKQGLVSSKQLLGQDIYWTRENDQLQTTQATAKFAYVLKAIELTERYAKEQNCQLSTFNLQLDSDLDSPDGKKYGLGSSAAVTVATVKAVAAYYNLALTPLEIFKLAASAHYLVQKNGSLGDIAASSFGGWIAYHSFDRSWLLQGLQDHSMTELLKLTWPKLQIESLEAPPRLQLLIGWTGSPASTSNLINEVALSKEERQRKYDHFLEQSALCVSKMIAAFKQQDLEVIMCQLARDRELLRSLETFSQVTIETPKLHQLITLAQKFGGQAKTSGAGGGDCGIAILAKEQPLNELLNAWKQAGITPLPFSIYHTTLERS</sequence>
<dbReference type="EC" id="2.7.4.2" evidence="2"/>
<gene>
    <name evidence="9" type="ORF">QFF56_05395</name>
</gene>
<dbReference type="NCBIfam" id="TIGR01220">
    <property type="entry name" value="Pmev_kin_Gr_pos"/>
    <property type="match status" value="1"/>
</dbReference>
<dbReference type="PRINTS" id="PR00959">
    <property type="entry name" value="MEVGALKINASE"/>
</dbReference>
<name>A0AAJ6FKT4_9LACO</name>
<dbReference type="InterPro" id="IPR006204">
    <property type="entry name" value="GHMP_kinase_N_dom"/>
</dbReference>
<reference evidence="9" key="1">
    <citation type="submission" date="2023-04" db="EMBL/GenBank/DDBJ databases">
        <title>Four porcine-derived lactic acid bacteria strains analyses and their evaluation as potential probiotics based on genomics.</title>
        <authorList>
            <person name="Niu D."/>
        </authorList>
    </citation>
    <scope>NUCLEOTIDE SEQUENCE</scope>
    <source>
        <strain evidence="9">ZSB1</strain>
    </source>
</reference>
<evidence type="ECO:0000256" key="1">
    <source>
        <dbReference type="ARBA" id="ARBA00005017"/>
    </source>
</evidence>
<dbReference type="AlphaFoldDB" id="A0AAJ6FKT4"/>
<dbReference type="InterPro" id="IPR035102">
    <property type="entry name" value="Phosphomevalonate_kinase"/>
</dbReference>
<dbReference type="SUPFAM" id="SSF55060">
    <property type="entry name" value="GHMP Kinase, C-terminal domain"/>
    <property type="match status" value="1"/>
</dbReference>
<feature type="domain" description="GHMP kinase C-terminal" evidence="8">
    <location>
        <begin position="259"/>
        <end position="343"/>
    </location>
</feature>
<proteinExistence type="predicted"/>
<dbReference type="GO" id="GO:0005524">
    <property type="term" value="F:ATP binding"/>
    <property type="evidence" value="ECO:0007669"/>
    <property type="project" value="UniProtKB-KW"/>
</dbReference>
<evidence type="ECO:0000256" key="6">
    <source>
        <dbReference type="ARBA" id="ARBA00022840"/>
    </source>
</evidence>
<dbReference type="PANTHER" id="PTHR31814">
    <property type="match status" value="1"/>
</dbReference>
<dbReference type="GO" id="GO:0004631">
    <property type="term" value="F:phosphomevalonate kinase activity"/>
    <property type="evidence" value="ECO:0007669"/>
    <property type="project" value="UniProtKB-EC"/>
</dbReference>
<accession>A0AAJ6FKT4</accession>
<dbReference type="InterPro" id="IPR014721">
    <property type="entry name" value="Ribsml_uS5_D2-typ_fold_subgr"/>
</dbReference>
<keyword evidence="3 9" id="KW-0808">Transferase</keyword>
<protein>
    <recommendedName>
        <fullName evidence="2">phosphomevalonate kinase</fullName>
        <ecNumber evidence="2">2.7.4.2</ecNumber>
    </recommendedName>
</protein>
<dbReference type="PANTHER" id="PTHR31814:SF2">
    <property type="entry name" value="PHOSPHOMEVALONATE KINASE"/>
    <property type="match status" value="1"/>
</dbReference>
<dbReference type="Gene3D" id="3.30.70.890">
    <property type="entry name" value="GHMP kinase, C-terminal domain"/>
    <property type="match status" value="1"/>
</dbReference>
<dbReference type="InterPro" id="IPR013750">
    <property type="entry name" value="GHMP_kinase_C_dom"/>
</dbReference>
<keyword evidence="5 9" id="KW-0418">Kinase</keyword>
<feature type="domain" description="GHMP kinase N-terminal" evidence="7">
    <location>
        <begin position="76"/>
        <end position="170"/>
    </location>
</feature>
<keyword evidence="4" id="KW-0547">Nucleotide-binding</keyword>
<dbReference type="Gene3D" id="3.30.230.10">
    <property type="match status" value="1"/>
</dbReference>
<dbReference type="InterPro" id="IPR020568">
    <property type="entry name" value="Ribosomal_Su5_D2-typ_SF"/>
</dbReference>
<dbReference type="SUPFAM" id="SSF54211">
    <property type="entry name" value="Ribosomal protein S5 domain 2-like"/>
    <property type="match status" value="1"/>
</dbReference>
<dbReference type="RefSeq" id="WP_010689096.1">
    <property type="nucleotide sequence ID" value="NZ_CAJKXD010000001.1"/>
</dbReference>
<evidence type="ECO:0000313" key="9">
    <source>
        <dbReference type="EMBL" id="WHQ79404.1"/>
    </source>
</evidence>
<evidence type="ECO:0000256" key="4">
    <source>
        <dbReference type="ARBA" id="ARBA00022741"/>
    </source>
</evidence>
<organism evidence="9 10">
    <name type="scientific">Ligilactobacillus animalis</name>
    <dbReference type="NCBI Taxonomy" id="1605"/>
    <lineage>
        <taxon>Bacteria</taxon>
        <taxon>Bacillati</taxon>
        <taxon>Bacillota</taxon>
        <taxon>Bacilli</taxon>
        <taxon>Lactobacillales</taxon>
        <taxon>Lactobacillaceae</taxon>
        <taxon>Ligilactobacillus</taxon>
    </lineage>
</organism>
<dbReference type="Pfam" id="PF00288">
    <property type="entry name" value="GHMP_kinases_N"/>
    <property type="match status" value="1"/>
</dbReference>
<evidence type="ECO:0000259" key="7">
    <source>
        <dbReference type="Pfam" id="PF00288"/>
    </source>
</evidence>
<keyword evidence="6" id="KW-0067">ATP-binding</keyword>
<evidence type="ECO:0000256" key="5">
    <source>
        <dbReference type="ARBA" id="ARBA00022777"/>
    </source>
</evidence>
<evidence type="ECO:0000259" key="8">
    <source>
        <dbReference type="Pfam" id="PF08544"/>
    </source>
</evidence>
<dbReference type="InterPro" id="IPR036554">
    <property type="entry name" value="GHMP_kinase_C_sf"/>
</dbReference>
<dbReference type="EMBL" id="CP123751">
    <property type="protein sequence ID" value="WHQ79404.1"/>
    <property type="molecule type" value="Genomic_DNA"/>
</dbReference>
<evidence type="ECO:0000313" key="10">
    <source>
        <dbReference type="Proteomes" id="UP001238155"/>
    </source>
</evidence>
<evidence type="ECO:0000256" key="2">
    <source>
        <dbReference type="ARBA" id="ARBA00012958"/>
    </source>
</evidence>
<evidence type="ECO:0000256" key="3">
    <source>
        <dbReference type="ARBA" id="ARBA00022679"/>
    </source>
</evidence>